<protein>
    <recommendedName>
        <fullName evidence="4">PPPDE domain-containing protein</fullName>
    </recommendedName>
</protein>
<sequence>MHWGVIFKNSDGVVLKLEAFNEGGKLTGVMKATVDEEKLGEEISSRLGFLGSNHEELPAQPARDQTSTLGLGSNAQRAAPERRLHGVTSQQPAETRRLRNPTNEMTWKVTLVALKWNTVSECMNEPLSLSDFIKSLLPFSLSWRLTYNRLMLKPTCRCWAVVLENDKGPTWIAHGSMIHCGMTSSLILGDLEHIVYLGETNCAQDELFDSFHCARDWRAFDWIFNNCQHTATRFLAVLGFSLPDDVKTIDKLFPSFLISLAKQRYFA</sequence>
<comment type="caution">
    <text evidence="2">The sequence shown here is derived from an EMBL/GenBank/DDBJ whole genome shotgun (WGS) entry which is preliminary data.</text>
</comment>
<feature type="compositionally biased region" description="Polar residues" evidence="1">
    <location>
        <begin position="63"/>
        <end position="76"/>
    </location>
</feature>
<evidence type="ECO:0000313" key="3">
    <source>
        <dbReference type="Proteomes" id="UP001321473"/>
    </source>
</evidence>
<dbReference type="EMBL" id="JARKHS020036012">
    <property type="protein sequence ID" value="KAK8756673.1"/>
    <property type="molecule type" value="Genomic_DNA"/>
</dbReference>
<gene>
    <name evidence="2" type="ORF">V5799_000625</name>
</gene>
<proteinExistence type="predicted"/>
<evidence type="ECO:0000256" key="1">
    <source>
        <dbReference type="SAM" id="MobiDB-lite"/>
    </source>
</evidence>
<accession>A0AAQ4D2I3</accession>
<dbReference type="Proteomes" id="UP001321473">
    <property type="component" value="Unassembled WGS sequence"/>
</dbReference>
<keyword evidence="3" id="KW-1185">Reference proteome</keyword>
<dbReference type="AlphaFoldDB" id="A0AAQ4D2I3"/>
<reference evidence="2 3" key="1">
    <citation type="journal article" date="2023" name="Arcadia Sci">
        <title>De novo assembly of a long-read Amblyomma americanum tick genome.</title>
        <authorList>
            <person name="Chou S."/>
            <person name="Poskanzer K.E."/>
            <person name="Rollins M."/>
            <person name="Thuy-Boun P.S."/>
        </authorList>
    </citation>
    <scope>NUCLEOTIDE SEQUENCE [LARGE SCALE GENOMIC DNA]</scope>
    <source>
        <strain evidence="2">F_SG_1</strain>
        <tissue evidence="2">Salivary glands</tissue>
    </source>
</reference>
<feature type="region of interest" description="Disordered" evidence="1">
    <location>
        <begin position="57"/>
        <end position="100"/>
    </location>
</feature>
<organism evidence="2 3">
    <name type="scientific">Amblyomma americanum</name>
    <name type="common">Lone star tick</name>
    <dbReference type="NCBI Taxonomy" id="6943"/>
    <lineage>
        <taxon>Eukaryota</taxon>
        <taxon>Metazoa</taxon>
        <taxon>Ecdysozoa</taxon>
        <taxon>Arthropoda</taxon>
        <taxon>Chelicerata</taxon>
        <taxon>Arachnida</taxon>
        <taxon>Acari</taxon>
        <taxon>Parasitiformes</taxon>
        <taxon>Ixodida</taxon>
        <taxon>Ixodoidea</taxon>
        <taxon>Ixodidae</taxon>
        <taxon>Amblyomminae</taxon>
        <taxon>Amblyomma</taxon>
    </lineage>
</organism>
<name>A0AAQ4D2I3_AMBAM</name>
<evidence type="ECO:0008006" key="4">
    <source>
        <dbReference type="Google" id="ProtNLM"/>
    </source>
</evidence>
<evidence type="ECO:0000313" key="2">
    <source>
        <dbReference type="EMBL" id="KAK8756673.1"/>
    </source>
</evidence>